<protein>
    <submittedName>
        <fullName evidence="1">Uncharacterized protein</fullName>
    </submittedName>
</protein>
<reference evidence="2" key="1">
    <citation type="journal article" date="2022" name="ISME J.">
        <title>Genetic and phylogenetic analysis of dissimilatory iodate-reducing bacteria identifies potential niches across the world's oceans.</title>
        <authorList>
            <person name="Reyes-Umana V."/>
            <person name="Henning Z."/>
            <person name="Lee K."/>
            <person name="Barnum T.P."/>
            <person name="Coates J.D."/>
        </authorList>
    </citation>
    <scope>NUCLEOTIDE SEQUENCE [LARGE SCALE GENOMIC DNA]</scope>
    <source>
        <strain evidence="2">IR12</strain>
    </source>
</reference>
<proteinExistence type="predicted"/>
<keyword evidence="2" id="KW-1185">Reference proteome</keyword>
<sequence>MQITDKGGMDKKQFTIEMANEFHRRMASIIDAVQAGIWEAGLHDLLGYDSDYGFGQQRGIQTLVLKTGHRSAYLRLYWDAILGESQADRQLVDDAVKRAINTLV</sequence>
<accession>A0A944HF52</accession>
<name>A0A944HF52_DENI1</name>
<dbReference type="RefSeq" id="WP_214363364.1">
    <property type="nucleotide sequence ID" value="NZ_JAEKFT010000029.1"/>
</dbReference>
<comment type="caution">
    <text evidence="1">The sequence shown here is derived from an EMBL/GenBank/DDBJ whole genome shotgun (WGS) entry which is preliminary data.</text>
</comment>
<dbReference type="AlphaFoldDB" id="A0A944HF52"/>
<dbReference type="EMBL" id="JAEKFT010000029">
    <property type="protein sequence ID" value="MBT0963431.1"/>
    <property type="molecule type" value="Genomic_DNA"/>
</dbReference>
<gene>
    <name evidence="1" type="ORF">I8J34_19780</name>
</gene>
<organism evidence="1 2">
    <name type="scientific">Denitromonas iodatirespirans</name>
    <dbReference type="NCBI Taxonomy" id="2795389"/>
    <lineage>
        <taxon>Bacteria</taxon>
        <taxon>Pseudomonadati</taxon>
        <taxon>Pseudomonadota</taxon>
        <taxon>Betaproteobacteria</taxon>
        <taxon>Rhodocyclales</taxon>
        <taxon>Zoogloeaceae</taxon>
        <taxon>Denitromonas</taxon>
    </lineage>
</organism>
<evidence type="ECO:0000313" key="2">
    <source>
        <dbReference type="Proteomes" id="UP000694660"/>
    </source>
</evidence>
<evidence type="ECO:0000313" key="1">
    <source>
        <dbReference type="EMBL" id="MBT0963431.1"/>
    </source>
</evidence>
<dbReference type="Proteomes" id="UP000694660">
    <property type="component" value="Unassembled WGS sequence"/>
</dbReference>